<gene>
    <name evidence="8" type="ORF">GCM10017083_13280</name>
</gene>
<dbReference type="InterPro" id="IPR006620">
    <property type="entry name" value="Pro_4_hyd_alph"/>
</dbReference>
<evidence type="ECO:0000259" key="7">
    <source>
        <dbReference type="PROSITE" id="PS51471"/>
    </source>
</evidence>
<dbReference type="Pfam" id="PF13640">
    <property type="entry name" value="2OG-FeII_Oxy_3"/>
    <property type="match status" value="1"/>
</dbReference>
<keyword evidence="4" id="KW-0223">Dioxygenase</keyword>
<comment type="cofactor">
    <cofactor evidence="1">
        <name>L-ascorbate</name>
        <dbReference type="ChEBI" id="CHEBI:38290"/>
    </cofactor>
</comment>
<accession>A0A918XQM7</accession>
<keyword evidence="3" id="KW-0847">Vitamin C</keyword>
<dbReference type="SMART" id="SM00702">
    <property type="entry name" value="P4Hc"/>
    <property type="match status" value="1"/>
</dbReference>
<dbReference type="PROSITE" id="PS51471">
    <property type="entry name" value="FE2OG_OXY"/>
    <property type="match status" value="1"/>
</dbReference>
<organism evidence="8 9">
    <name type="scientific">Thalassobaculum fulvum</name>
    <dbReference type="NCBI Taxonomy" id="1633335"/>
    <lineage>
        <taxon>Bacteria</taxon>
        <taxon>Pseudomonadati</taxon>
        <taxon>Pseudomonadota</taxon>
        <taxon>Alphaproteobacteria</taxon>
        <taxon>Rhodospirillales</taxon>
        <taxon>Thalassobaculaceae</taxon>
        <taxon>Thalassobaculum</taxon>
    </lineage>
</organism>
<dbReference type="Gene3D" id="2.60.120.620">
    <property type="entry name" value="q2cbj1_9rhob like domain"/>
    <property type="match status" value="1"/>
</dbReference>
<dbReference type="AlphaFoldDB" id="A0A918XQM7"/>
<dbReference type="InterPro" id="IPR036249">
    <property type="entry name" value="Thioredoxin-like_sf"/>
</dbReference>
<dbReference type="RefSeq" id="WP_189988170.1">
    <property type="nucleotide sequence ID" value="NZ_BMZS01000003.1"/>
</dbReference>
<dbReference type="GO" id="GO:0051213">
    <property type="term" value="F:dioxygenase activity"/>
    <property type="evidence" value="ECO:0007669"/>
    <property type="project" value="UniProtKB-KW"/>
</dbReference>
<evidence type="ECO:0000256" key="5">
    <source>
        <dbReference type="ARBA" id="ARBA00023002"/>
    </source>
</evidence>
<evidence type="ECO:0000256" key="3">
    <source>
        <dbReference type="ARBA" id="ARBA00022896"/>
    </source>
</evidence>
<dbReference type="GO" id="GO:0005506">
    <property type="term" value="F:iron ion binding"/>
    <property type="evidence" value="ECO:0007669"/>
    <property type="project" value="InterPro"/>
</dbReference>
<keyword evidence="6" id="KW-0408">Iron</keyword>
<dbReference type="InterPro" id="IPR044862">
    <property type="entry name" value="Pro_4_hyd_alph_FE2OG_OXY"/>
</dbReference>
<dbReference type="GO" id="GO:0016705">
    <property type="term" value="F:oxidoreductase activity, acting on paired donors, with incorporation or reduction of molecular oxygen"/>
    <property type="evidence" value="ECO:0007669"/>
    <property type="project" value="InterPro"/>
</dbReference>
<dbReference type="Proteomes" id="UP000630353">
    <property type="component" value="Unassembled WGS sequence"/>
</dbReference>
<reference evidence="8" key="1">
    <citation type="journal article" date="2014" name="Int. J. Syst. Evol. Microbiol.">
        <title>Complete genome sequence of Corynebacterium casei LMG S-19264T (=DSM 44701T), isolated from a smear-ripened cheese.</title>
        <authorList>
            <consortium name="US DOE Joint Genome Institute (JGI-PGF)"/>
            <person name="Walter F."/>
            <person name="Albersmeier A."/>
            <person name="Kalinowski J."/>
            <person name="Ruckert C."/>
        </authorList>
    </citation>
    <scope>NUCLEOTIDE SEQUENCE</scope>
    <source>
        <strain evidence="8">KCTC 42651</strain>
    </source>
</reference>
<protein>
    <recommendedName>
        <fullName evidence="7">Fe2OG dioxygenase domain-containing protein</fullName>
    </recommendedName>
</protein>
<name>A0A918XQM7_9PROT</name>
<sequence>MQHFAPGDFLPTFYANSNINPRFAFHSLSGHRLLLAFVGTVRSGPGRALAEVLIAQAERLRQNRIMVFVVTMDNYGLEDPVLQQLSSNFTLFWDHDRAIARLYEMDATPSGAAPGTSVLRIGALLIERNLRLHATIPALPVEEFATRLWGAADTLPQHESERLVSEQAPVLIIPDVLPRAVCRRFIDYYEAGNAAPSGFMRDIDGRTQGFLDPKMKRRKDIHIADRDLQMVLRAALVRRVVPEIRKAYCYDATRIERYIVACYEDSDKGFFGSHRDNETKATCHRAFAVSLNLNSEEYEGGGLRFPEYARHTYKPATGCAVVFSCSLLHEALPVTRGRRYVTLPFLYNDEAAHRRAENLKFLSDTPPTTIEAAPAGPVPA</sequence>
<evidence type="ECO:0000256" key="6">
    <source>
        <dbReference type="ARBA" id="ARBA00023004"/>
    </source>
</evidence>
<feature type="domain" description="Fe2OG dioxygenase" evidence="7">
    <location>
        <begin position="254"/>
        <end position="349"/>
    </location>
</feature>
<dbReference type="GO" id="GO:0031418">
    <property type="term" value="F:L-ascorbic acid binding"/>
    <property type="evidence" value="ECO:0007669"/>
    <property type="project" value="UniProtKB-KW"/>
</dbReference>
<keyword evidence="2" id="KW-0479">Metal-binding</keyword>
<evidence type="ECO:0000256" key="4">
    <source>
        <dbReference type="ARBA" id="ARBA00022964"/>
    </source>
</evidence>
<evidence type="ECO:0000313" key="8">
    <source>
        <dbReference type="EMBL" id="GHD45395.1"/>
    </source>
</evidence>
<dbReference type="Gene3D" id="3.40.30.10">
    <property type="entry name" value="Glutaredoxin"/>
    <property type="match status" value="1"/>
</dbReference>
<evidence type="ECO:0000256" key="2">
    <source>
        <dbReference type="ARBA" id="ARBA00022723"/>
    </source>
</evidence>
<dbReference type="SUPFAM" id="SSF52833">
    <property type="entry name" value="Thioredoxin-like"/>
    <property type="match status" value="1"/>
</dbReference>
<evidence type="ECO:0000313" key="9">
    <source>
        <dbReference type="Proteomes" id="UP000630353"/>
    </source>
</evidence>
<evidence type="ECO:0000256" key="1">
    <source>
        <dbReference type="ARBA" id="ARBA00001961"/>
    </source>
</evidence>
<proteinExistence type="predicted"/>
<comment type="caution">
    <text evidence="8">The sequence shown here is derived from an EMBL/GenBank/DDBJ whole genome shotgun (WGS) entry which is preliminary data.</text>
</comment>
<keyword evidence="9" id="KW-1185">Reference proteome</keyword>
<keyword evidence="5" id="KW-0560">Oxidoreductase</keyword>
<reference evidence="8" key="2">
    <citation type="submission" date="2020-09" db="EMBL/GenBank/DDBJ databases">
        <authorList>
            <person name="Sun Q."/>
            <person name="Kim S."/>
        </authorList>
    </citation>
    <scope>NUCLEOTIDE SEQUENCE</scope>
    <source>
        <strain evidence="8">KCTC 42651</strain>
    </source>
</reference>
<dbReference type="EMBL" id="BMZS01000003">
    <property type="protein sequence ID" value="GHD45395.1"/>
    <property type="molecule type" value="Genomic_DNA"/>
</dbReference>
<dbReference type="InterPro" id="IPR005123">
    <property type="entry name" value="Oxoglu/Fe-dep_dioxygenase_dom"/>
</dbReference>